<protein>
    <submittedName>
        <fullName evidence="1">Uncharacterized protein</fullName>
    </submittedName>
</protein>
<comment type="caution">
    <text evidence="1">The sequence shown here is derived from an EMBL/GenBank/DDBJ whole genome shotgun (WGS) entry which is preliminary data.</text>
</comment>
<evidence type="ECO:0000313" key="2">
    <source>
        <dbReference type="Proteomes" id="UP001148737"/>
    </source>
</evidence>
<proteinExistence type="predicted"/>
<dbReference type="EMBL" id="JANAKD010001359">
    <property type="protein sequence ID" value="KAJ3480276.1"/>
    <property type="molecule type" value="Genomic_DNA"/>
</dbReference>
<dbReference type="Proteomes" id="UP001148737">
    <property type="component" value="Unassembled WGS sequence"/>
</dbReference>
<name>A0ACC1QKF7_9HYPO</name>
<organism evidence="1 2">
    <name type="scientific">Lecanicillium saksenae</name>
    <dbReference type="NCBI Taxonomy" id="468837"/>
    <lineage>
        <taxon>Eukaryota</taxon>
        <taxon>Fungi</taxon>
        <taxon>Dikarya</taxon>
        <taxon>Ascomycota</taxon>
        <taxon>Pezizomycotina</taxon>
        <taxon>Sordariomycetes</taxon>
        <taxon>Hypocreomycetidae</taxon>
        <taxon>Hypocreales</taxon>
        <taxon>Cordycipitaceae</taxon>
        <taxon>Lecanicillium</taxon>
    </lineage>
</organism>
<sequence length="325" mass="35504">MGNPDLELQNPDQEDPHRRRDVTTTTGSFRAVAAGLLLAIGVWTLCADATTWSILRLQQQGLINVNSGGGEALAVSNGGGGGGTGSLVDKAERCAIRNFMKDTSFLDCVEGISTEEFLERRNKLAKVLKDEGVAAFVIEPGFTFEYYANVSKTDWEPFELDERPFLMVIRPEEADDGSVTAKTSFLAPHFEVSRVRMLPIPRAEPELDVVVWEEHWNPYATLRRSRLFPAVAAHNPAEVDQRPWLMVDAEMRSFIVGGLWDAGFRFRDLSPAVRKLPQVKTPSEVAILRAVNAASTGPVGGGVQANKPVVAANPDAIDIDSGDDE</sequence>
<evidence type="ECO:0000313" key="1">
    <source>
        <dbReference type="EMBL" id="KAJ3480276.1"/>
    </source>
</evidence>
<gene>
    <name evidence="1" type="ORF">NLG97_g8107</name>
</gene>
<accession>A0ACC1QKF7</accession>
<keyword evidence="2" id="KW-1185">Reference proteome</keyword>
<reference evidence="1" key="1">
    <citation type="submission" date="2022-07" db="EMBL/GenBank/DDBJ databases">
        <title>Genome Sequence of Lecanicillium saksenae.</title>
        <authorList>
            <person name="Buettner E."/>
        </authorList>
    </citation>
    <scope>NUCLEOTIDE SEQUENCE</scope>
    <source>
        <strain evidence="1">VT-O1</strain>
    </source>
</reference>